<organism evidence="2 3">
    <name type="scientific">Candidimonas nitroreducens</name>
    <dbReference type="NCBI Taxonomy" id="683354"/>
    <lineage>
        <taxon>Bacteria</taxon>
        <taxon>Pseudomonadati</taxon>
        <taxon>Pseudomonadota</taxon>
        <taxon>Betaproteobacteria</taxon>
        <taxon>Burkholderiales</taxon>
        <taxon>Alcaligenaceae</taxon>
        <taxon>Candidimonas</taxon>
    </lineage>
</organism>
<accession>A0A225MN29</accession>
<dbReference type="OrthoDB" id="8895839at2"/>
<dbReference type="PIRSF" id="PIRSF017082">
    <property type="entry name" value="YflP"/>
    <property type="match status" value="1"/>
</dbReference>
<dbReference type="CDD" id="cd07012">
    <property type="entry name" value="PBP2_Bug_TTT"/>
    <property type="match status" value="1"/>
</dbReference>
<dbReference type="Pfam" id="PF03401">
    <property type="entry name" value="TctC"/>
    <property type="match status" value="1"/>
</dbReference>
<comment type="caution">
    <text evidence="2">The sequence shown here is derived from an EMBL/GenBank/DDBJ whole genome shotgun (WGS) entry which is preliminary data.</text>
</comment>
<gene>
    <name evidence="2" type="ORF">CEY11_07990</name>
</gene>
<evidence type="ECO:0008006" key="4">
    <source>
        <dbReference type="Google" id="ProtNLM"/>
    </source>
</evidence>
<dbReference type="InterPro" id="IPR005064">
    <property type="entry name" value="BUG"/>
</dbReference>
<dbReference type="Proteomes" id="UP000214603">
    <property type="component" value="Unassembled WGS sequence"/>
</dbReference>
<proteinExistence type="inferred from homology"/>
<dbReference type="Gene3D" id="3.40.190.150">
    <property type="entry name" value="Bordetella uptake gene, domain 1"/>
    <property type="match status" value="1"/>
</dbReference>
<dbReference type="InterPro" id="IPR042100">
    <property type="entry name" value="Bug_dom1"/>
</dbReference>
<dbReference type="PANTHER" id="PTHR42928">
    <property type="entry name" value="TRICARBOXYLATE-BINDING PROTEIN"/>
    <property type="match status" value="1"/>
</dbReference>
<name>A0A225MN29_9BURK</name>
<dbReference type="SUPFAM" id="SSF53850">
    <property type="entry name" value="Periplasmic binding protein-like II"/>
    <property type="match status" value="1"/>
</dbReference>
<comment type="similarity">
    <text evidence="1">Belongs to the UPF0065 (bug) family.</text>
</comment>
<keyword evidence="3" id="KW-1185">Reference proteome</keyword>
<dbReference type="EMBL" id="NJIH01000004">
    <property type="protein sequence ID" value="OWT61773.1"/>
    <property type="molecule type" value="Genomic_DNA"/>
</dbReference>
<dbReference type="RefSeq" id="WP_088602860.1">
    <property type="nucleotide sequence ID" value="NZ_NJIH01000004.1"/>
</dbReference>
<sequence length="337" mass="35773">MSQNHFDVEGRRRVLQYMTALGLLSCAGLPATGLAQSYPNRPIRLLLGFAPGAATDAFARIVAKQLSAMLGQQFIVENRPGAATRIAMDDVQKSAADGYMLGFATAVTAAFPLLFKGMSFDPGRNFTPVAMLGRAPMFLVVRSSMGVNTYKEFVDYARKKGSLAFGHQGKGSNPHLAGLALAKSAGFHVVDVPYRGGGPLSLALGAGEVDFAMIEYAGVRPMLERGVVKLLLVTEPDRSPNQPNVPAGREVGMPADAEGLAPWFMLIAPPGMPEPVTALLGSAAKKLLALPDVHKELLGIGIVPGYADSQATAQFFVSQRKRIVKLAHDLNLSLSKS</sequence>
<dbReference type="AlphaFoldDB" id="A0A225MN29"/>
<evidence type="ECO:0000313" key="3">
    <source>
        <dbReference type="Proteomes" id="UP000214603"/>
    </source>
</evidence>
<evidence type="ECO:0000256" key="1">
    <source>
        <dbReference type="ARBA" id="ARBA00006987"/>
    </source>
</evidence>
<dbReference type="Gene3D" id="3.40.190.10">
    <property type="entry name" value="Periplasmic binding protein-like II"/>
    <property type="match status" value="1"/>
</dbReference>
<dbReference type="PANTHER" id="PTHR42928:SF5">
    <property type="entry name" value="BLR1237 PROTEIN"/>
    <property type="match status" value="1"/>
</dbReference>
<reference evidence="3" key="1">
    <citation type="submission" date="2017-06" db="EMBL/GenBank/DDBJ databases">
        <title>Herbaspirillum phytohormonus sp. nov., isolated from the root nodule of Robinia pseudoacacia in lead-zinc mine.</title>
        <authorList>
            <person name="Fan M."/>
            <person name="Lin Y."/>
        </authorList>
    </citation>
    <scope>NUCLEOTIDE SEQUENCE [LARGE SCALE GENOMIC DNA]</scope>
    <source>
        <strain evidence="3">SC-089</strain>
    </source>
</reference>
<protein>
    <recommendedName>
        <fullName evidence="4">ABC transporter substrate-binding protein</fullName>
    </recommendedName>
</protein>
<evidence type="ECO:0000313" key="2">
    <source>
        <dbReference type="EMBL" id="OWT61773.1"/>
    </source>
</evidence>